<dbReference type="EMBL" id="JAOTLW010000013">
    <property type="protein sequence ID" value="MDI5832496.1"/>
    <property type="molecule type" value="Genomic_DNA"/>
</dbReference>
<keyword evidence="2" id="KW-1185">Reference proteome</keyword>
<protein>
    <submittedName>
        <fullName evidence="1">Uncharacterized protein</fullName>
    </submittedName>
</protein>
<gene>
    <name evidence="1" type="ORF">ODY93_13035</name>
</gene>
<organism evidence="1 2">
    <name type="scientific">Shewanella xiamenensis</name>
    <dbReference type="NCBI Taxonomy" id="332186"/>
    <lineage>
        <taxon>Bacteria</taxon>
        <taxon>Pseudomonadati</taxon>
        <taxon>Pseudomonadota</taxon>
        <taxon>Gammaproteobacteria</taxon>
        <taxon>Alteromonadales</taxon>
        <taxon>Shewanellaceae</taxon>
        <taxon>Shewanella</taxon>
    </lineage>
</organism>
<dbReference type="Proteomes" id="UP001159075">
    <property type="component" value="Unassembled WGS sequence"/>
</dbReference>
<sequence length="118" mass="13330">MGTKSYVFVTLMTALENVSLQMLALTKKRKDFSLSESEFIGWRDKIIQILDVTGMPTFQMVFAVDVMSIDIGSIVSDVTLDMFPPADTETDLEVSYDTRKEWCIGILTRIDEFASSKD</sequence>
<accession>A0ABT6UG80</accession>
<proteinExistence type="predicted"/>
<reference evidence="1 2" key="1">
    <citation type="submission" date="2022-09" db="EMBL/GenBank/DDBJ databases">
        <title>The outer-membrane cytochrome OmcA is essential for infection of Shewanella oneidensis by a zebrafish-associated bacteriophage.</title>
        <authorList>
            <person name="Grenfell A.W."/>
            <person name="Intile P."/>
            <person name="Mcfarlane J."/>
            <person name="Leung D."/>
            <person name="Abdalla K."/>
            <person name="Wold M."/>
            <person name="Kees E."/>
            <person name="Gralnick J."/>
        </authorList>
    </citation>
    <scope>NUCLEOTIDE SEQUENCE [LARGE SCALE GENOMIC DNA]</scope>
    <source>
        <strain evidence="1 2">NF-5</strain>
    </source>
</reference>
<evidence type="ECO:0000313" key="2">
    <source>
        <dbReference type="Proteomes" id="UP001159075"/>
    </source>
</evidence>
<evidence type="ECO:0000313" key="1">
    <source>
        <dbReference type="EMBL" id="MDI5832496.1"/>
    </source>
</evidence>
<name>A0ABT6UG80_9GAMM</name>
<comment type="caution">
    <text evidence="1">The sequence shown here is derived from an EMBL/GenBank/DDBJ whole genome shotgun (WGS) entry which is preliminary data.</text>
</comment>
<dbReference type="RefSeq" id="WP_282679461.1">
    <property type="nucleotide sequence ID" value="NZ_CP106875.1"/>
</dbReference>